<evidence type="ECO:0000256" key="3">
    <source>
        <dbReference type="ARBA" id="ARBA00023159"/>
    </source>
</evidence>
<protein>
    <submittedName>
        <fullName evidence="7">Crp/Fnr family transcriptional regulator</fullName>
    </submittedName>
</protein>
<comment type="caution">
    <text evidence="7">The sequence shown here is derived from an EMBL/GenBank/DDBJ whole genome shotgun (WGS) entry which is preliminary data.</text>
</comment>
<dbReference type="Pfam" id="PF00027">
    <property type="entry name" value="cNMP_binding"/>
    <property type="match status" value="1"/>
</dbReference>
<evidence type="ECO:0000256" key="1">
    <source>
        <dbReference type="ARBA" id="ARBA00023015"/>
    </source>
</evidence>
<dbReference type="CDD" id="cd00038">
    <property type="entry name" value="CAP_ED"/>
    <property type="match status" value="1"/>
</dbReference>
<reference evidence="7 8" key="1">
    <citation type="journal article" date="2014" name="Antonie Van Leeuwenhoek">
        <title>Fictibacillus enclensis sp. nov., isolated from marine sediment.</title>
        <authorList>
            <person name="Dastager S.G."/>
            <person name="Mawlankar R."/>
            <person name="Srinivasan K."/>
            <person name="Tang S.K."/>
            <person name="Lee J.C."/>
            <person name="Ramana V.V."/>
            <person name="Shouche Y.S."/>
        </authorList>
    </citation>
    <scope>NUCLEOTIDE SEQUENCE [LARGE SCALE GENOMIC DNA]</scope>
    <source>
        <strain evidence="7 8">NIO-1003</strain>
    </source>
</reference>
<dbReference type="InterPro" id="IPR018490">
    <property type="entry name" value="cNMP-bd_dom_sf"/>
</dbReference>
<dbReference type="Pfam" id="PF13545">
    <property type="entry name" value="HTH_Crp_2"/>
    <property type="match status" value="1"/>
</dbReference>
<dbReference type="InterPro" id="IPR018488">
    <property type="entry name" value="cNMP-bd_CS"/>
</dbReference>
<organism evidence="7 8">
    <name type="scientific">Fictibacillus enclensis</name>
    <dbReference type="NCBI Taxonomy" id="1017270"/>
    <lineage>
        <taxon>Bacteria</taxon>
        <taxon>Bacillati</taxon>
        <taxon>Bacillota</taxon>
        <taxon>Bacilli</taxon>
        <taxon>Bacillales</taxon>
        <taxon>Fictibacillaceae</taxon>
        <taxon>Fictibacillus</taxon>
    </lineage>
</organism>
<feature type="domain" description="HTH crp-type" evidence="6">
    <location>
        <begin position="149"/>
        <end position="220"/>
    </location>
</feature>
<evidence type="ECO:0000313" key="7">
    <source>
        <dbReference type="EMBL" id="KSU84565.1"/>
    </source>
</evidence>
<dbReference type="PANTHER" id="PTHR24567">
    <property type="entry name" value="CRP FAMILY TRANSCRIPTIONAL REGULATORY PROTEIN"/>
    <property type="match status" value="1"/>
</dbReference>
<keyword evidence="4" id="KW-0804">Transcription</keyword>
<dbReference type="InterPro" id="IPR000595">
    <property type="entry name" value="cNMP-bd_dom"/>
</dbReference>
<keyword evidence="1" id="KW-0805">Transcription regulation</keyword>
<dbReference type="GO" id="GO:0005829">
    <property type="term" value="C:cytosol"/>
    <property type="evidence" value="ECO:0007669"/>
    <property type="project" value="TreeGrafter"/>
</dbReference>
<dbReference type="SUPFAM" id="SSF46785">
    <property type="entry name" value="Winged helix' DNA-binding domain"/>
    <property type="match status" value="1"/>
</dbReference>
<keyword evidence="8" id="KW-1185">Reference proteome</keyword>
<feature type="domain" description="Cyclic nucleotide-binding" evidence="5">
    <location>
        <begin position="36"/>
        <end position="116"/>
    </location>
</feature>
<dbReference type="SUPFAM" id="SSF51206">
    <property type="entry name" value="cAMP-binding domain-like"/>
    <property type="match status" value="1"/>
</dbReference>
<dbReference type="PROSITE" id="PS50042">
    <property type="entry name" value="CNMP_BINDING_3"/>
    <property type="match status" value="1"/>
</dbReference>
<dbReference type="EMBL" id="LNQN01000001">
    <property type="protein sequence ID" value="KSU84565.1"/>
    <property type="molecule type" value="Genomic_DNA"/>
</dbReference>
<dbReference type="RefSeq" id="WP_061968317.1">
    <property type="nucleotide sequence ID" value="NZ_FMAV01000001.1"/>
</dbReference>
<name>A0A0V8JC43_9BACL</name>
<dbReference type="Gene3D" id="2.60.120.10">
    <property type="entry name" value="Jelly Rolls"/>
    <property type="match status" value="1"/>
</dbReference>
<dbReference type="OrthoDB" id="581021at2"/>
<dbReference type="PROSITE" id="PS00888">
    <property type="entry name" value="CNMP_BINDING_1"/>
    <property type="match status" value="1"/>
</dbReference>
<dbReference type="InterPro" id="IPR012318">
    <property type="entry name" value="HTH_CRP"/>
</dbReference>
<keyword evidence="3" id="KW-0010">Activator</keyword>
<dbReference type="InterPro" id="IPR036390">
    <property type="entry name" value="WH_DNA-bd_sf"/>
</dbReference>
<evidence type="ECO:0000259" key="5">
    <source>
        <dbReference type="PROSITE" id="PS50042"/>
    </source>
</evidence>
<evidence type="ECO:0000259" key="6">
    <source>
        <dbReference type="PROSITE" id="PS51063"/>
    </source>
</evidence>
<dbReference type="InterPro" id="IPR014710">
    <property type="entry name" value="RmlC-like_jellyroll"/>
</dbReference>
<evidence type="ECO:0000256" key="2">
    <source>
        <dbReference type="ARBA" id="ARBA00023125"/>
    </source>
</evidence>
<dbReference type="InterPro" id="IPR050397">
    <property type="entry name" value="Env_Response_Regulators"/>
</dbReference>
<dbReference type="Proteomes" id="UP000054099">
    <property type="component" value="Unassembled WGS sequence"/>
</dbReference>
<keyword evidence="2" id="KW-0238">DNA-binding</keyword>
<accession>A0A0V8JC43</accession>
<gene>
    <name evidence="7" type="ORF">AS030_03195</name>
</gene>
<proteinExistence type="predicted"/>
<dbReference type="PANTHER" id="PTHR24567:SF26">
    <property type="entry name" value="REGULATORY PROTEIN YEIL"/>
    <property type="match status" value="1"/>
</dbReference>
<evidence type="ECO:0000313" key="8">
    <source>
        <dbReference type="Proteomes" id="UP000054099"/>
    </source>
</evidence>
<dbReference type="SMART" id="SM00100">
    <property type="entry name" value="cNMP"/>
    <property type="match status" value="1"/>
</dbReference>
<evidence type="ECO:0000256" key="4">
    <source>
        <dbReference type="ARBA" id="ARBA00023163"/>
    </source>
</evidence>
<dbReference type="GO" id="GO:0003700">
    <property type="term" value="F:DNA-binding transcription factor activity"/>
    <property type="evidence" value="ECO:0007669"/>
    <property type="project" value="TreeGrafter"/>
</dbReference>
<sequence length="232" mass="26013">MEELKDTDRITTYLRTNGIESLFNTSLQPHLTLCTFEQGEKICSQGEPAAYLYVLVEGKVKVYTTSPEGKTLILSFKNPLELIGDIEYVRGTETVNTVEAVSQVTMIGVHHRWLKKYGSGDPAFLNFLLKIITNKFYIKSNTLRFNLLYPVEVRLASYLLSVSFDASDGLLNGKHSTASLKDAANLIGTSYRHLNRVIQQLCAEGLVERYSGGILVKDHEGLKKLANDNIYE</sequence>
<dbReference type="AlphaFoldDB" id="A0A0V8JC43"/>
<dbReference type="PROSITE" id="PS51063">
    <property type="entry name" value="HTH_CRP_2"/>
    <property type="match status" value="1"/>
</dbReference>
<dbReference type="GO" id="GO:0003677">
    <property type="term" value="F:DNA binding"/>
    <property type="evidence" value="ECO:0007669"/>
    <property type="project" value="UniProtKB-KW"/>
</dbReference>